<organism evidence="2 3">
    <name type="scientific">Gaetbulibacter jejuensis</name>
    <dbReference type="NCBI Taxonomy" id="584607"/>
    <lineage>
        <taxon>Bacteria</taxon>
        <taxon>Pseudomonadati</taxon>
        <taxon>Bacteroidota</taxon>
        <taxon>Flavobacteriia</taxon>
        <taxon>Flavobacteriales</taxon>
        <taxon>Flavobacteriaceae</taxon>
        <taxon>Gaetbulibacter</taxon>
    </lineage>
</organism>
<proteinExistence type="predicted"/>
<accession>A0ABP3UVI9</accession>
<feature type="transmembrane region" description="Helical" evidence="1">
    <location>
        <begin position="42"/>
        <end position="62"/>
    </location>
</feature>
<feature type="transmembrane region" description="Helical" evidence="1">
    <location>
        <begin position="78"/>
        <end position="96"/>
    </location>
</feature>
<protein>
    <submittedName>
        <fullName evidence="2">DMT family transporter</fullName>
    </submittedName>
</protein>
<dbReference type="EMBL" id="BAAAGF010000002">
    <property type="protein sequence ID" value="GAA0743351.1"/>
    <property type="molecule type" value="Genomic_DNA"/>
</dbReference>
<evidence type="ECO:0000256" key="1">
    <source>
        <dbReference type="SAM" id="Phobius"/>
    </source>
</evidence>
<feature type="transmembrane region" description="Helical" evidence="1">
    <location>
        <begin position="108"/>
        <end position="127"/>
    </location>
</feature>
<comment type="caution">
    <text evidence="2">The sequence shown here is derived from an EMBL/GenBank/DDBJ whole genome shotgun (WGS) entry which is preliminary data.</text>
</comment>
<keyword evidence="1" id="KW-1133">Transmembrane helix</keyword>
<evidence type="ECO:0000313" key="3">
    <source>
        <dbReference type="Proteomes" id="UP001500736"/>
    </source>
</evidence>
<gene>
    <name evidence="2" type="ORF">GCM10009431_16400</name>
</gene>
<evidence type="ECO:0000313" key="2">
    <source>
        <dbReference type="EMBL" id="GAA0743351.1"/>
    </source>
</evidence>
<dbReference type="Pfam" id="PF04657">
    <property type="entry name" value="DMT_YdcZ"/>
    <property type="match status" value="1"/>
</dbReference>
<keyword evidence="1" id="KW-0812">Transmembrane</keyword>
<dbReference type="PANTHER" id="PTHR34821:SF2">
    <property type="entry name" value="INNER MEMBRANE PROTEIN YDCZ"/>
    <property type="match status" value="1"/>
</dbReference>
<sequence length="156" mass="17079">MGLKHRTMRLYLLFILALSGGVFLAIQAGFNSQLGGLLKQPIIAVVASSISSVVFGLAFLFFTEKGLIQTLTSTQVPWYLWFIGGLFSVIGIYIYFYTIPKIGISKMIALGLCGQLIFSLIAGKYGWLNLPVEPLTKKRIIGAFAMLIGIVLLNTK</sequence>
<name>A0ABP3UVI9_9FLAO</name>
<keyword evidence="1" id="KW-0472">Membrane</keyword>
<dbReference type="InterPro" id="IPR006750">
    <property type="entry name" value="YdcZ"/>
</dbReference>
<feature type="transmembrane region" description="Helical" evidence="1">
    <location>
        <begin position="12"/>
        <end position="30"/>
    </location>
</feature>
<dbReference type="Proteomes" id="UP001500736">
    <property type="component" value="Unassembled WGS sequence"/>
</dbReference>
<dbReference type="PANTHER" id="PTHR34821">
    <property type="entry name" value="INNER MEMBRANE PROTEIN YDCZ"/>
    <property type="match status" value="1"/>
</dbReference>
<keyword evidence="3" id="KW-1185">Reference proteome</keyword>
<reference evidence="3" key="1">
    <citation type="journal article" date="2019" name="Int. J. Syst. Evol. Microbiol.">
        <title>The Global Catalogue of Microorganisms (GCM) 10K type strain sequencing project: providing services to taxonomists for standard genome sequencing and annotation.</title>
        <authorList>
            <consortium name="The Broad Institute Genomics Platform"/>
            <consortium name="The Broad Institute Genome Sequencing Center for Infectious Disease"/>
            <person name="Wu L."/>
            <person name="Ma J."/>
        </authorList>
    </citation>
    <scope>NUCLEOTIDE SEQUENCE [LARGE SCALE GENOMIC DNA]</scope>
    <source>
        <strain evidence="3">JCM 15976</strain>
    </source>
</reference>